<evidence type="ECO:0000256" key="4">
    <source>
        <dbReference type="ARBA" id="ARBA00023136"/>
    </source>
</evidence>
<keyword evidence="2 6" id="KW-0812">Transmembrane</keyword>
<dbReference type="Pfam" id="PF00083">
    <property type="entry name" value="Sugar_tr"/>
    <property type="match status" value="1"/>
</dbReference>
<evidence type="ECO:0000256" key="1">
    <source>
        <dbReference type="ARBA" id="ARBA00004141"/>
    </source>
</evidence>
<feature type="transmembrane region" description="Helical" evidence="6">
    <location>
        <begin position="73"/>
        <end position="95"/>
    </location>
</feature>
<feature type="transmembrane region" description="Helical" evidence="6">
    <location>
        <begin position="193"/>
        <end position="212"/>
    </location>
</feature>
<feature type="transmembrane region" description="Helical" evidence="6">
    <location>
        <begin position="322"/>
        <end position="350"/>
    </location>
</feature>
<dbReference type="PROSITE" id="PS50850">
    <property type="entry name" value="MFS"/>
    <property type="match status" value="1"/>
</dbReference>
<feature type="compositionally biased region" description="Basic and acidic residues" evidence="5">
    <location>
        <begin position="492"/>
        <end position="502"/>
    </location>
</feature>
<feature type="transmembrane region" description="Helical" evidence="6">
    <location>
        <begin position="170"/>
        <end position="187"/>
    </location>
</feature>
<dbReference type="OrthoDB" id="5296287at2759"/>
<feature type="transmembrane region" description="Helical" evidence="6">
    <location>
        <begin position="102"/>
        <end position="121"/>
    </location>
</feature>
<dbReference type="AlphaFoldDB" id="A0A284S7L9"/>
<dbReference type="CDD" id="cd17316">
    <property type="entry name" value="MFS_SV2_like"/>
    <property type="match status" value="1"/>
</dbReference>
<feature type="transmembrane region" description="Helical" evidence="6">
    <location>
        <begin position="289"/>
        <end position="310"/>
    </location>
</feature>
<dbReference type="FunFam" id="1.20.1250.20:FF:000340">
    <property type="entry name" value="MFS transporter, SHS family, lactate transporter"/>
    <property type="match status" value="1"/>
</dbReference>
<keyword evidence="9" id="KW-1185">Reference proteome</keyword>
<feature type="transmembrane region" description="Helical" evidence="6">
    <location>
        <begin position="423"/>
        <end position="442"/>
    </location>
</feature>
<dbReference type="Gene3D" id="1.20.1250.20">
    <property type="entry name" value="MFS general substrate transporter like domains"/>
    <property type="match status" value="2"/>
</dbReference>
<dbReference type="EMBL" id="FUEG01000039">
    <property type="protein sequence ID" value="SJL16983.1"/>
    <property type="molecule type" value="Genomic_DNA"/>
</dbReference>
<evidence type="ECO:0000256" key="2">
    <source>
        <dbReference type="ARBA" id="ARBA00022692"/>
    </source>
</evidence>
<dbReference type="GO" id="GO:0005886">
    <property type="term" value="C:plasma membrane"/>
    <property type="evidence" value="ECO:0007669"/>
    <property type="project" value="TreeGrafter"/>
</dbReference>
<dbReference type="GO" id="GO:0015355">
    <property type="term" value="F:secondary active monocarboxylate transmembrane transporter activity"/>
    <property type="evidence" value="ECO:0007669"/>
    <property type="project" value="TreeGrafter"/>
</dbReference>
<keyword evidence="4 6" id="KW-0472">Membrane</keyword>
<evidence type="ECO:0000313" key="9">
    <source>
        <dbReference type="Proteomes" id="UP000219338"/>
    </source>
</evidence>
<evidence type="ECO:0000256" key="3">
    <source>
        <dbReference type="ARBA" id="ARBA00022989"/>
    </source>
</evidence>
<dbReference type="InterPro" id="IPR036259">
    <property type="entry name" value="MFS_trans_sf"/>
</dbReference>
<organism evidence="8 9">
    <name type="scientific">Armillaria ostoyae</name>
    <name type="common">Armillaria root rot fungus</name>
    <dbReference type="NCBI Taxonomy" id="47428"/>
    <lineage>
        <taxon>Eukaryota</taxon>
        <taxon>Fungi</taxon>
        <taxon>Dikarya</taxon>
        <taxon>Basidiomycota</taxon>
        <taxon>Agaricomycotina</taxon>
        <taxon>Agaricomycetes</taxon>
        <taxon>Agaricomycetidae</taxon>
        <taxon>Agaricales</taxon>
        <taxon>Marasmiineae</taxon>
        <taxon>Physalacriaceae</taxon>
        <taxon>Armillaria</taxon>
    </lineage>
</organism>
<feature type="transmembrane region" description="Helical" evidence="6">
    <location>
        <begin position="22"/>
        <end position="45"/>
    </location>
</feature>
<dbReference type="SUPFAM" id="SSF103473">
    <property type="entry name" value="MFS general substrate transporter"/>
    <property type="match status" value="1"/>
</dbReference>
<dbReference type="OMA" id="SWVGGYV"/>
<dbReference type="STRING" id="47428.A0A284S7L9"/>
<name>A0A284S7L9_ARMOS</name>
<evidence type="ECO:0000256" key="5">
    <source>
        <dbReference type="SAM" id="MobiDB-lite"/>
    </source>
</evidence>
<reference evidence="9" key="1">
    <citation type="journal article" date="2017" name="Nat. Ecol. Evol.">
        <title>Genome expansion and lineage-specific genetic innovations in the forest pathogenic fungi Armillaria.</title>
        <authorList>
            <person name="Sipos G."/>
            <person name="Prasanna A.N."/>
            <person name="Walter M.C."/>
            <person name="O'Connor E."/>
            <person name="Balint B."/>
            <person name="Krizsan K."/>
            <person name="Kiss B."/>
            <person name="Hess J."/>
            <person name="Varga T."/>
            <person name="Slot J."/>
            <person name="Riley R."/>
            <person name="Boka B."/>
            <person name="Rigling D."/>
            <person name="Barry K."/>
            <person name="Lee J."/>
            <person name="Mihaltcheva S."/>
            <person name="LaButti K."/>
            <person name="Lipzen A."/>
            <person name="Waldron R."/>
            <person name="Moloney N.M."/>
            <person name="Sperisen C."/>
            <person name="Kredics L."/>
            <person name="Vagvoelgyi C."/>
            <person name="Patrignani A."/>
            <person name="Fitzpatrick D."/>
            <person name="Nagy I."/>
            <person name="Doyle S."/>
            <person name="Anderson J.B."/>
            <person name="Grigoriev I.V."/>
            <person name="Gueldener U."/>
            <person name="Muensterkoetter M."/>
            <person name="Nagy L.G."/>
        </authorList>
    </citation>
    <scope>NUCLEOTIDE SEQUENCE [LARGE SCALE GENOMIC DNA]</scope>
    <source>
        <strain evidence="9">C18/9</strain>
    </source>
</reference>
<feature type="transmembrane region" description="Helical" evidence="6">
    <location>
        <begin position="127"/>
        <end position="150"/>
    </location>
</feature>
<proteinExistence type="predicted"/>
<accession>A0A284S7L9</accession>
<dbReference type="InterPro" id="IPR005828">
    <property type="entry name" value="MFS_sugar_transport-like"/>
</dbReference>
<feature type="compositionally biased region" description="Acidic residues" evidence="5">
    <location>
        <begin position="460"/>
        <end position="471"/>
    </location>
</feature>
<evidence type="ECO:0000259" key="7">
    <source>
        <dbReference type="PROSITE" id="PS50850"/>
    </source>
</evidence>
<dbReference type="Proteomes" id="UP000219338">
    <property type="component" value="Unassembled WGS sequence"/>
</dbReference>
<evidence type="ECO:0000313" key="8">
    <source>
        <dbReference type="EMBL" id="SJL16983.1"/>
    </source>
</evidence>
<feature type="transmembrane region" description="Helical" evidence="6">
    <location>
        <begin position="250"/>
        <end position="269"/>
    </location>
</feature>
<evidence type="ECO:0000256" key="6">
    <source>
        <dbReference type="SAM" id="Phobius"/>
    </source>
</evidence>
<sequence>MAPYFLLNLIPRRQKTDEQARPLLTVLAGLSWIQWAHFFSGWLAWTCDAIDFFSVSLTVSRLAAQFGKQTTDITTAITLTLLLRVVGAVVFGIISDRYGRKWPLVFNLVLVAILQLGAGFVNTYSEFLAVRSLFGIGMGGIWGMAASTALENLPVEARGLGSGVMQQGYAVGYLFAACINLKLVPVVPAGWRALFWTASGISLFAAAVRAVLPESEFFLKQKAREQGQTNSAEKTKTFIKETGRMVKTHWLLCIYALLFMTGFNFLSHGSQDLYPTYLQDSKDISEHNATVATIIGNCGAIAGGALAGFVSQYIGRRLTIVVFVLLVGCFIPLWIIPSSFGALAAGAFWIQFGVQGAWGVVPIQLAEMSPPAFRATFPGVAYQLGNMVSSASAQIEATGGKHQRTTITHADGTTENVPDYAKVQGILIGCVAAFLIVVTILGPEKHGSHFEKHKTAFEEGGGDDDAVVDDDDGHRRAGPSQIRDSSSINEKASVRQKELVNV</sequence>
<dbReference type="PANTHER" id="PTHR23508:SF10">
    <property type="entry name" value="CARBOXYLIC ACID TRANSPORTER PROTEIN HOMOLOG"/>
    <property type="match status" value="1"/>
</dbReference>
<dbReference type="GO" id="GO:0035879">
    <property type="term" value="P:plasma membrane lactate transport"/>
    <property type="evidence" value="ECO:0007669"/>
    <property type="project" value="TreeGrafter"/>
</dbReference>
<dbReference type="PANTHER" id="PTHR23508">
    <property type="entry name" value="CARBOXYLIC ACID TRANSPORTER PROTEIN HOMOLOG"/>
    <property type="match status" value="1"/>
</dbReference>
<feature type="domain" description="Major facilitator superfamily (MFS) profile" evidence="7">
    <location>
        <begin position="37"/>
        <end position="446"/>
    </location>
</feature>
<feature type="region of interest" description="Disordered" evidence="5">
    <location>
        <begin position="455"/>
        <end position="502"/>
    </location>
</feature>
<dbReference type="InterPro" id="IPR020846">
    <property type="entry name" value="MFS_dom"/>
</dbReference>
<gene>
    <name evidence="8" type="ORF">ARMOST_20521</name>
</gene>
<comment type="subcellular location">
    <subcellularLocation>
        <location evidence="1">Membrane</location>
        <topology evidence="1">Multi-pass membrane protein</topology>
    </subcellularLocation>
</comment>
<protein>
    <submittedName>
        <fullName evidence="8">Related to carboxylic acid transport protein JEN1</fullName>
    </submittedName>
</protein>
<keyword evidence="3 6" id="KW-1133">Transmembrane helix</keyword>